<accession>A0AAU9M876</accession>
<dbReference type="SUPFAM" id="SSF52540">
    <property type="entry name" value="P-loop containing nucleoside triphosphate hydrolases"/>
    <property type="match status" value="1"/>
</dbReference>
<feature type="domain" description="Sulfotransferase" evidence="5">
    <location>
        <begin position="94"/>
        <end position="358"/>
    </location>
</feature>
<reference evidence="6 7" key="1">
    <citation type="submission" date="2022-01" db="EMBL/GenBank/DDBJ databases">
        <authorList>
            <person name="Xiong W."/>
            <person name="Schranz E."/>
        </authorList>
    </citation>
    <scope>NUCLEOTIDE SEQUENCE [LARGE SCALE GENOMIC DNA]</scope>
</reference>
<comment type="caution">
    <text evidence="6">The sequence shown here is derived from an EMBL/GenBank/DDBJ whole genome shotgun (WGS) entry which is preliminary data.</text>
</comment>
<keyword evidence="2 3" id="KW-0808">Transferase</keyword>
<dbReference type="EMBL" id="CAKMRJ010001112">
    <property type="protein sequence ID" value="CAH1422390.1"/>
    <property type="molecule type" value="Genomic_DNA"/>
</dbReference>
<dbReference type="GO" id="GO:0008146">
    <property type="term" value="F:sulfotransferase activity"/>
    <property type="evidence" value="ECO:0007669"/>
    <property type="project" value="InterPro"/>
</dbReference>
<proteinExistence type="inferred from homology"/>
<sequence length="365" mass="42353">MSRNFSKIQSLPIYHDPNRNPRHNSNVIDEDQIQTEEAAYYNLLHEKLNDLLATLPKDKGWRITNIFLHKGFWLSPAALKSLLMIHDYFHPRSTDIFLAAFMRCGTTWLRALMFATANRHLYKFSDHPIHRTGPHGIFPSLDSKILLEYPVSKFELLPSPRLFATHFAHSLFPISMTSPLSTCKFVYVCRDPKDVLILKWHFMCKIRSEERTPISFNEAYELFCNGVSEFGPFWDHVLEYWKASQESPEKILFLKYEDIKREPSVELKKLAAFMGMPFTAEEEEGGVVEEIVKLCNFENLSNLEVNKEGGGVQMFTQLVVEYQNYFRKGTVGDWKNYLTEEMRERIDSITETKFKGSGLTLGLGV</sequence>
<dbReference type="InterPro" id="IPR000863">
    <property type="entry name" value="Sulfotransferase_dom"/>
</dbReference>
<feature type="region of interest" description="Disordered" evidence="4">
    <location>
        <begin position="1"/>
        <end position="27"/>
    </location>
</feature>
<evidence type="ECO:0000313" key="7">
    <source>
        <dbReference type="Proteomes" id="UP001157418"/>
    </source>
</evidence>
<dbReference type="Gene3D" id="3.40.50.300">
    <property type="entry name" value="P-loop containing nucleotide triphosphate hydrolases"/>
    <property type="match status" value="1"/>
</dbReference>
<dbReference type="PANTHER" id="PTHR11783">
    <property type="entry name" value="SULFOTRANSFERASE SULT"/>
    <property type="match status" value="1"/>
</dbReference>
<evidence type="ECO:0000256" key="1">
    <source>
        <dbReference type="ARBA" id="ARBA00005771"/>
    </source>
</evidence>
<evidence type="ECO:0000256" key="4">
    <source>
        <dbReference type="SAM" id="MobiDB-lite"/>
    </source>
</evidence>
<keyword evidence="7" id="KW-1185">Reference proteome</keyword>
<evidence type="ECO:0000313" key="6">
    <source>
        <dbReference type="EMBL" id="CAH1422390.1"/>
    </source>
</evidence>
<evidence type="ECO:0000256" key="2">
    <source>
        <dbReference type="ARBA" id="ARBA00022679"/>
    </source>
</evidence>
<evidence type="ECO:0000256" key="3">
    <source>
        <dbReference type="RuleBase" id="RU361155"/>
    </source>
</evidence>
<dbReference type="AlphaFoldDB" id="A0AAU9M876"/>
<dbReference type="EC" id="2.8.2.-" evidence="3"/>
<protein>
    <recommendedName>
        <fullName evidence="3">Sulfotransferase</fullName>
        <ecNumber evidence="3">2.8.2.-</ecNumber>
    </recommendedName>
</protein>
<dbReference type="Pfam" id="PF00685">
    <property type="entry name" value="Sulfotransfer_1"/>
    <property type="match status" value="1"/>
</dbReference>
<dbReference type="Proteomes" id="UP001157418">
    <property type="component" value="Unassembled WGS sequence"/>
</dbReference>
<name>A0AAU9M876_9ASTR</name>
<comment type="similarity">
    <text evidence="1 3">Belongs to the sulfotransferase 1 family.</text>
</comment>
<evidence type="ECO:0000259" key="5">
    <source>
        <dbReference type="Pfam" id="PF00685"/>
    </source>
</evidence>
<organism evidence="6 7">
    <name type="scientific">Lactuca virosa</name>
    <dbReference type="NCBI Taxonomy" id="75947"/>
    <lineage>
        <taxon>Eukaryota</taxon>
        <taxon>Viridiplantae</taxon>
        <taxon>Streptophyta</taxon>
        <taxon>Embryophyta</taxon>
        <taxon>Tracheophyta</taxon>
        <taxon>Spermatophyta</taxon>
        <taxon>Magnoliopsida</taxon>
        <taxon>eudicotyledons</taxon>
        <taxon>Gunneridae</taxon>
        <taxon>Pentapetalae</taxon>
        <taxon>asterids</taxon>
        <taxon>campanulids</taxon>
        <taxon>Asterales</taxon>
        <taxon>Asteraceae</taxon>
        <taxon>Cichorioideae</taxon>
        <taxon>Cichorieae</taxon>
        <taxon>Lactucinae</taxon>
        <taxon>Lactuca</taxon>
    </lineage>
</organism>
<gene>
    <name evidence="6" type="ORF">LVIROSA_LOCUS9727</name>
</gene>
<dbReference type="InterPro" id="IPR027417">
    <property type="entry name" value="P-loop_NTPase"/>
</dbReference>